<feature type="transmembrane region" description="Helical" evidence="1">
    <location>
        <begin position="90"/>
        <end position="107"/>
    </location>
</feature>
<protein>
    <recommendedName>
        <fullName evidence="4">Phage holin family protein</fullName>
    </recommendedName>
</protein>
<dbReference type="Proteomes" id="UP000229901">
    <property type="component" value="Unassembled WGS sequence"/>
</dbReference>
<evidence type="ECO:0000256" key="1">
    <source>
        <dbReference type="SAM" id="Phobius"/>
    </source>
</evidence>
<keyword evidence="1" id="KW-1133">Transmembrane helix</keyword>
<accession>A0A2H0V3G2</accession>
<name>A0A2H0V3G2_9BACT</name>
<proteinExistence type="predicted"/>
<evidence type="ECO:0000313" key="3">
    <source>
        <dbReference type="Proteomes" id="UP000229901"/>
    </source>
</evidence>
<feature type="transmembrane region" description="Helical" evidence="1">
    <location>
        <begin position="50"/>
        <end position="70"/>
    </location>
</feature>
<dbReference type="InterPro" id="IPR007165">
    <property type="entry name" value="Phage_holin_4_2"/>
</dbReference>
<reference evidence="3" key="1">
    <citation type="submission" date="2017-09" db="EMBL/GenBank/DDBJ databases">
        <title>Depth-based differentiation of microbial function through sediment-hosted aquifers and enrichment of novel symbionts in the deep terrestrial subsurface.</title>
        <authorList>
            <person name="Probst A.J."/>
            <person name="Ladd B."/>
            <person name="Jarett J.K."/>
            <person name="Geller-Mcgrath D.E."/>
            <person name="Sieber C.M.K."/>
            <person name="Emerson J.B."/>
            <person name="Anantharaman K."/>
            <person name="Thomas B.C."/>
            <person name="Malmstrom R."/>
            <person name="Stieglmeier M."/>
            <person name="Klingl A."/>
            <person name="Woyke T."/>
            <person name="Ryan C.M."/>
            <person name="Banfield J.F."/>
        </authorList>
    </citation>
    <scope>NUCLEOTIDE SEQUENCE [LARGE SCALE GENOMIC DNA]</scope>
</reference>
<feature type="transmembrane region" description="Helical" evidence="1">
    <location>
        <begin position="14"/>
        <end position="43"/>
    </location>
</feature>
<dbReference type="PANTHER" id="PTHR37309">
    <property type="entry name" value="SLR0284 PROTEIN"/>
    <property type="match status" value="1"/>
</dbReference>
<dbReference type="EMBL" id="PFAP01000046">
    <property type="protein sequence ID" value="PIR93637.1"/>
    <property type="molecule type" value="Genomic_DNA"/>
</dbReference>
<comment type="caution">
    <text evidence="2">The sequence shown here is derived from an EMBL/GenBank/DDBJ whole genome shotgun (WGS) entry which is preliminary data.</text>
</comment>
<organism evidence="2 3">
    <name type="scientific">Candidatus Falkowbacteria bacterium CG10_big_fil_rev_8_21_14_0_10_39_11</name>
    <dbReference type="NCBI Taxonomy" id="1974565"/>
    <lineage>
        <taxon>Bacteria</taxon>
        <taxon>Candidatus Falkowiibacteriota</taxon>
    </lineage>
</organism>
<keyword evidence="1" id="KW-0472">Membrane</keyword>
<evidence type="ECO:0000313" key="2">
    <source>
        <dbReference type="EMBL" id="PIR93637.1"/>
    </source>
</evidence>
<dbReference type="PANTHER" id="PTHR37309:SF1">
    <property type="entry name" value="SLR0284 PROTEIN"/>
    <property type="match status" value="1"/>
</dbReference>
<gene>
    <name evidence="2" type="ORF">COT97_05545</name>
</gene>
<evidence type="ECO:0008006" key="4">
    <source>
        <dbReference type="Google" id="ProtNLM"/>
    </source>
</evidence>
<dbReference type="AlphaFoldDB" id="A0A2H0V3G2"/>
<keyword evidence="1" id="KW-0812">Transmembrane</keyword>
<sequence>MIGLAIVWLIYAAVFYFVSMIVPGVSVDGFGTAMLLALVFWLLNVFVKPFILLLTLPITVLTLGLFLIVINAGMILEAANIVDGFVVDSFGWAVLYSVILSLVFMVFKSH</sequence>
<dbReference type="Pfam" id="PF04020">
    <property type="entry name" value="Phage_holin_4_2"/>
    <property type="match status" value="1"/>
</dbReference>